<gene>
    <name evidence="1" type="ORF">S06H3_00395</name>
</gene>
<accession>X1KGJ4</accession>
<proteinExistence type="predicted"/>
<sequence>MRKVKKVISVLALTLLLIAVTAVDGTLFLPGSPDTIGEAQIDCAAAGPFPEIRLKKPHYDDDGNLIGCWGTGNKCVIVVMDVAGQERQLSIAAGGVLLR</sequence>
<comment type="caution">
    <text evidence="1">The sequence shown here is derived from an EMBL/GenBank/DDBJ whole genome shotgun (WGS) entry which is preliminary data.</text>
</comment>
<organism evidence="1">
    <name type="scientific">marine sediment metagenome</name>
    <dbReference type="NCBI Taxonomy" id="412755"/>
    <lineage>
        <taxon>unclassified sequences</taxon>
        <taxon>metagenomes</taxon>
        <taxon>ecological metagenomes</taxon>
    </lineage>
</organism>
<dbReference type="AlphaFoldDB" id="X1KGJ4"/>
<name>X1KGJ4_9ZZZZ</name>
<reference evidence="1" key="1">
    <citation type="journal article" date="2014" name="Front. Microbiol.">
        <title>High frequency of phylogenetically diverse reductive dehalogenase-homologous genes in deep subseafloor sedimentary metagenomes.</title>
        <authorList>
            <person name="Kawai M."/>
            <person name="Futagami T."/>
            <person name="Toyoda A."/>
            <person name="Takaki Y."/>
            <person name="Nishi S."/>
            <person name="Hori S."/>
            <person name="Arai W."/>
            <person name="Tsubouchi T."/>
            <person name="Morono Y."/>
            <person name="Uchiyama I."/>
            <person name="Ito T."/>
            <person name="Fujiyama A."/>
            <person name="Inagaki F."/>
            <person name="Takami H."/>
        </authorList>
    </citation>
    <scope>NUCLEOTIDE SEQUENCE</scope>
    <source>
        <strain evidence="1">Expedition CK06-06</strain>
    </source>
</reference>
<dbReference type="EMBL" id="BARV01000067">
    <property type="protein sequence ID" value="GAH92745.1"/>
    <property type="molecule type" value="Genomic_DNA"/>
</dbReference>
<evidence type="ECO:0000313" key="1">
    <source>
        <dbReference type="EMBL" id="GAH92745.1"/>
    </source>
</evidence>
<protein>
    <submittedName>
        <fullName evidence="1">Uncharacterized protein</fullName>
    </submittedName>
</protein>